<reference evidence="2 3" key="1">
    <citation type="submission" date="2019-06" db="EMBL/GenBank/DDBJ databases">
        <title>Complete genome sequence of Antarcticibacterium flavum KCTC 52984T from an Antarctic marine sediment.</title>
        <authorList>
            <person name="Lee Y.M."/>
            <person name="Shin S.C."/>
        </authorList>
    </citation>
    <scope>NUCLEOTIDE SEQUENCE [LARGE SCALE GENOMIC DNA]</scope>
    <source>
        <strain evidence="2 3">KCTC 52984</strain>
    </source>
</reference>
<sequence>MDTASATIGIVLILLFVCPVAYIIWQQAAKNKKRLQQLKLAEKQFKIKLDTIDLTPSLLLGLDSAAKKLVVINTLHNSPLQVVDLKKVHRSSVKKVAVDEVKENKNPSCKLVSLELLNGHPGNTTSIVFYDEEEETGFDVETQLALANKWDTLIKGHLQA</sequence>
<proteinExistence type="predicted"/>
<protein>
    <submittedName>
        <fullName evidence="2">Uncharacterized protein</fullName>
    </submittedName>
</protein>
<dbReference type="EMBL" id="CP040812">
    <property type="protein sequence ID" value="QCY69733.1"/>
    <property type="molecule type" value="Genomic_DNA"/>
</dbReference>
<dbReference type="Proteomes" id="UP000309016">
    <property type="component" value="Chromosome"/>
</dbReference>
<dbReference type="RefSeq" id="WP_139066298.1">
    <property type="nucleotide sequence ID" value="NZ_CP040812.1"/>
</dbReference>
<name>A0A5B7X530_9FLAO</name>
<evidence type="ECO:0000313" key="2">
    <source>
        <dbReference type="EMBL" id="QCY69733.1"/>
    </source>
</evidence>
<keyword evidence="1" id="KW-1133">Transmembrane helix</keyword>
<keyword evidence="1" id="KW-0472">Membrane</keyword>
<dbReference type="OrthoDB" id="1448026at2"/>
<dbReference type="KEGG" id="afla:FHG64_10165"/>
<organism evidence="2 3">
    <name type="scientific">Antarcticibacterium flavum</name>
    <dbReference type="NCBI Taxonomy" id="2058175"/>
    <lineage>
        <taxon>Bacteria</taxon>
        <taxon>Pseudomonadati</taxon>
        <taxon>Bacteroidota</taxon>
        <taxon>Flavobacteriia</taxon>
        <taxon>Flavobacteriales</taxon>
        <taxon>Flavobacteriaceae</taxon>
        <taxon>Antarcticibacterium</taxon>
    </lineage>
</organism>
<accession>A0A5B7X530</accession>
<evidence type="ECO:0000313" key="3">
    <source>
        <dbReference type="Proteomes" id="UP000309016"/>
    </source>
</evidence>
<dbReference type="AlphaFoldDB" id="A0A5B7X530"/>
<gene>
    <name evidence="2" type="ORF">FHG64_10165</name>
</gene>
<keyword evidence="1" id="KW-0812">Transmembrane</keyword>
<feature type="transmembrane region" description="Helical" evidence="1">
    <location>
        <begin position="6"/>
        <end position="25"/>
    </location>
</feature>
<keyword evidence="3" id="KW-1185">Reference proteome</keyword>
<evidence type="ECO:0000256" key="1">
    <source>
        <dbReference type="SAM" id="Phobius"/>
    </source>
</evidence>